<name>A0A9W7ZSJ5_9FUNG</name>
<accession>A0A9W7ZSJ5</accession>
<organism evidence="1 2">
    <name type="scientific">Tieghemiomyces parasiticus</name>
    <dbReference type="NCBI Taxonomy" id="78921"/>
    <lineage>
        <taxon>Eukaryota</taxon>
        <taxon>Fungi</taxon>
        <taxon>Fungi incertae sedis</taxon>
        <taxon>Zoopagomycota</taxon>
        <taxon>Kickxellomycotina</taxon>
        <taxon>Dimargaritomycetes</taxon>
        <taxon>Dimargaritales</taxon>
        <taxon>Dimargaritaceae</taxon>
        <taxon>Tieghemiomyces</taxon>
    </lineage>
</organism>
<proteinExistence type="predicted"/>
<gene>
    <name evidence="1" type="ORF">IWQ60_010076</name>
</gene>
<protein>
    <submittedName>
        <fullName evidence="1">Uncharacterized protein</fullName>
    </submittedName>
</protein>
<dbReference type="EMBL" id="JANBPT010000917">
    <property type="protein sequence ID" value="KAJ1911572.1"/>
    <property type="molecule type" value="Genomic_DNA"/>
</dbReference>
<dbReference type="AlphaFoldDB" id="A0A9W7ZSJ5"/>
<evidence type="ECO:0000313" key="2">
    <source>
        <dbReference type="Proteomes" id="UP001150569"/>
    </source>
</evidence>
<keyword evidence="2" id="KW-1185">Reference proteome</keyword>
<sequence length="326" mass="37390">MYEILNRIADIVFFKPWQTELEFGPKVEELAGFIQYLITPLVMQAAQGILSDTSDSSTWSVRYAVDWLYRGSPRDSVDLQQWLTSRLDLCSWVDYSRARRSRRIRMFPILAALDFRFDRKEHLARGILLYFWHGKVLDAAIKHALANYDDDLARIITGSSPPLSRSARRAIRLNLRQQLVSLSLAFLVNRGCHKAILRALHEIAPYVADVNVIYLHAMAILLDGGANLAALVTESNDERLKSLYNGGVRDHSEALLRNWRPTYQNGFMHFGGADDGLRFVAFNAEFSRLVRTRQNRDGDLVHRAWDEPQYDLPSYSPQSVLPDYSE</sequence>
<comment type="caution">
    <text evidence="1">The sequence shown here is derived from an EMBL/GenBank/DDBJ whole genome shotgun (WGS) entry which is preliminary data.</text>
</comment>
<evidence type="ECO:0000313" key="1">
    <source>
        <dbReference type="EMBL" id="KAJ1911572.1"/>
    </source>
</evidence>
<reference evidence="1" key="1">
    <citation type="submission" date="2022-07" db="EMBL/GenBank/DDBJ databases">
        <title>Phylogenomic reconstructions and comparative analyses of Kickxellomycotina fungi.</title>
        <authorList>
            <person name="Reynolds N.K."/>
            <person name="Stajich J.E."/>
            <person name="Barry K."/>
            <person name="Grigoriev I.V."/>
            <person name="Crous P."/>
            <person name="Smith M.E."/>
        </authorList>
    </citation>
    <scope>NUCLEOTIDE SEQUENCE</scope>
    <source>
        <strain evidence="1">RSA 861</strain>
    </source>
</reference>
<dbReference type="Proteomes" id="UP001150569">
    <property type="component" value="Unassembled WGS sequence"/>
</dbReference>